<organism evidence="5">
    <name type="scientific">hydrothermal vent metagenome</name>
    <dbReference type="NCBI Taxonomy" id="652676"/>
    <lineage>
        <taxon>unclassified sequences</taxon>
        <taxon>metagenomes</taxon>
        <taxon>ecological metagenomes</taxon>
    </lineage>
</organism>
<dbReference type="SUPFAM" id="SSF48498">
    <property type="entry name" value="Tetracyclin repressor-like, C-terminal domain"/>
    <property type="match status" value="1"/>
</dbReference>
<gene>
    <name evidence="5" type="ORF">MNBD_GAMMA21-1494</name>
</gene>
<protein>
    <submittedName>
        <fullName evidence="5">Transcriptional regulator, AcrR family</fullName>
    </submittedName>
</protein>
<dbReference type="GO" id="GO:0003677">
    <property type="term" value="F:DNA binding"/>
    <property type="evidence" value="ECO:0007669"/>
    <property type="project" value="UniProtKB-KW"/>
</dbReference>
<dbReference type="PROSITE" id="PS01081">
    <property type="entry name" value="HTH_TETR_1"/>
    <property type="match status" value="1"/>
</dbReference>
<dbReference type="SUPFAM" id="SSF46689">
    <property type="entry name" value="Homeodomain-like"/>
    <property type="match status" value="1"/>
</dbReference>
<keyword evidence="3" id="KW-0804">Transcription</keyword>
<keyword evidence="1" id="KW-0805">Transcription regulation</keyword>
<accession>A0A3B1A756</accession>
<dbReference type="InterPro" id="IPR023772">
    <property type="entry name" value="DNA-bd_HTH_TetR-type_CS"/>
</dbReference>
<dbReference type="PROSITE" id="PS50977">
    <property type="entry name" value="HTH_TETR_2"/>
    <property type="match status" value="1"/>
</dbReference>
<evidence type="ECO:0000256" key="1">
    <source>
        <dbReference type="ARBA" id="ARBA00023015"/>
    </source>
</evidence>
<feature type="domain" description="HTH tetR-type" evidence="4">
    <location>
        <begin position="9"/>
        <end position="69"/>
    </location>
</feature>
<dbReference type="Pfam" id="PF00440">
    <property type="entry name" value="TetR_N"/>
    <property type="match status" value="1"/>
</dbReference>
<evidence type="ECO:0000256" key="3">
    <source>
        <dbReference type="ARBA" id="ARBA00023163"/>
    </source>
</evidence>
<dbReference type="PANTHER" id="PTHR47506">
    <property type="entry name" value="TRANSCRIPTIONAL REGULATORY PROTEIN"/>
    <property type="match status" value="1"/>
</dbReference>
<dbReference type="Gene3D" id="1.10.10.60">
    <property type="entry name" value="Homeodomain-like"/>
    <property type="match status" value="1"/>
</dbReference>
<dbReference type="AlphaFoldDB" id="A0A3B1A756"/>
<dbReference type="InterPro" id="IPR009057">
    <property type="entry name" value="Homeodomain-like_sf"/>
</dbReference>
<evidence type="ECO:0000256" key="2">
    <source>
        <dbReference type="ARBA" id="ARBA00023125"/>
    </source>
</evidence>
<evidence type="ECO:0000313" key="5">
    <source>
        <dbReference type="EMBL" id="VAW95592.1"/>
    </source>
</evidence>
<dbReference type="EMBL" id="UOFR01000034">
    <property type="protein sequence ID" value="VAW95592.1"/>
    <property type="molecule type" value="Genomic_DNA"/>
</dbReference>
<dbReference type="InterPro" id="IPR001647">
    <property type="entry name" value="HTH_TetR"/>
</dbReference>
<dbReference type="InterPro" id="IPR036271">
    <property type="entry name" value="Tet_transcr_reg_TetR-rel_C_sf"/>
</dbReference>
<sequence length="196" mass="21113">MRVTKQVMADNNTKIVDEAARLFREKGIEATSVADVMGAAGLTHGGFYRHFSSKDELVSAAINKASDDMASDLEKDILQHGAKPAIADFVRGYLSEQHVANPGKGCPIAALGAEVDRESKVHKKEIAYGAERLVNILVQGFAGNLDEKRAKAIGLLAVLVGTLVLARSAKTKRTMNEILTSGYRLAEFCIGRVEKS</sequence>
<keyword evidence="2" id="KW-0238">DNA-binding</keyword>
<proteinExistence type="predicted"/>
<evidence type="ECO:0000259" key="4">
    <source>
        <dbReference type="PROSITE" id="PS50977"/>
    </source>
</evidence>
<dbReference type="Gene3D" id="1.10.357.10">
    <property type="entry name" value="Tetracycline Repressor, domain 2"/>
    <property type="match status" value="1"/>
</dbReference>
<dbReference type="PRINTS" id="PR00455">
    <property type="entry name" value="HTHTETR"/>
</dbReference>
<name>A0A3B1A756_9ZZZZ</name>
<dbReference type="PANTHER" id="PTHR47506:SF7">
    <property type="entry name" value="TRANSCRIPTIONAL REGULATORY PROTEIN"/>
    <property type="match status" value="1"/>
</dbReference>
<reference evidence="5" key="1">
    <citation type="submission" date="2018-06" db="EMBL/GenBank/DDBJ databases">
        <authorList>
            <person name="Zhirakovskaya E."/>
        </authorList>
    </citation>
    <scope>NUCLEOTIDE SEQUENCE</scope>
</reference>